<dbReference type="CDD" id="cd02644">
    <property type="entry name" value="R3H_jag"/>
    <property type="match status" value="1"/>
</dbReference>
<dbReference type="EMBL" id="WBJX01000003">
    <property type="protein sequence ID" value="KAB1637698.1"/>
    <property type="molecule type" value="Genomic_DNA"/>
</dbReference>
<proteinExistence type="predicted"/>
<dbReference type="PANTHER" id="PTHR35800:SF1">
    <property type="entry name" value="RNA-BINDING PROTEIN KHPB"/>
    <property type="match status" value="1"/>
</dbReference>
<protein>
    <submittedName>
        <fullName evidence="3">DNA-binding protein</fullName>
    </submittedName>
</protein>
<evidence type="ECO:0000259" key="2">
    <source>
        <dbReference type="PROSITE" id="PS51061"/>
    </source>
</evidence>
<dbReference type="InterPro" id="IPR036867">
    <property type="entry name" value="R3H_dom_sf"/>
</dbReference>
<dbReference type="Gene3D" id="3.30.1370.50">
    <property type="entry name" value="R3H-like domain"/>
    <property type="match status" value="1"/>
</dbReference>
<organism evidence="3 4">
    <name type="scientific">Pseudoclavibacter terrae</name>
    <dbReference type="NCBI Taxonomy" id="1530195"/>
    <lineage>
        <taxon>Bacteria</taxon>
        <taxon>Bacillati</taxon>
        <taxon>Actinomycetota</taxon>
        <taxon>Actinomycetes</taxon>
        <taxon>Micrococcales</taxon>
        <taxon>Microbacteriaceae</taxon>
        <taxon>Pseudoclavibacter</taxon>
    </lineage>
</organism>
<dbReference type="GO" id="GO:0003723">
    <property type="term" value="F:RNA binding"/>
    <property type="evidence" value="ECO:0007669"/>
    <property type="project" value="InterPro"/>
</dbReference>
<evidence type="ECO:0000313" key="4">
    <source>
        <dbReference type="Proteomes" id="UP000490386"/>
    </source>
</evidence>
<sequence length="169" mass="18260">MTEATSEAVPADAETSDIRDDGDIAADYLEELLDISDVDGDLDIEVRESRTYISVNSDGESNLSKLADGETVDALQHLTRLAVQAETGEFSRLILDIGGSRDARRGELAGLVDRAITRIEEGASSAALPPMSSYERKIVHDIVSERGYVSESEGEARERHTVIRPAPSA</sequence>
<dbReference type="SUPFAM" id="SSF82708">
    <property type="entry name" value="R3H domain"/>
    <property type="match status" value="1"/>
</dbReference>
<dbReference type="InterPro" id="IPR015946">
    <property type="entry name" value="KH_dom-like_a/b"/>
</dbReference>
<keyword evidence="3" id="KW-0238">DNA-binding</keyword>
<gene>
    <name evidence="3" type="ORF">F8O03_10825</name>
</gene>
<feature type="region of interest" description="Disordered" evidence="1">
    <location>
        <begin position="149"/>
        <end position="169"/>
    </location>
</feature>
<accession>A0A7J5B189</accession>
<dbReference type="PANTHER" id="PTHR35800">
    <property type="entry name" value="PROTEIN JAG"/>
    <property type="match status" value="1"/>
</dbReference>
<dbReference type="Pfam" id="PF01424">
    <property type="entry name" value="R3H"/>
    <property type="match status" value="1"/>
</dbReference>
<dbReference type="Proteomes" id="UP000490386">
    <property type="component" value="Unassembled WGS sequence"/>
</dbReference>
<dbReference type="InterPro" id="IPR034079">
    <property type="entry name" value="R3H_KhpB"/>
</dbReference>
<dbReference type="PROSITE" id="PS51061">
    <property type="entry name" value="R3H"/>
    <property type="match status" value="1"/>
</dbReference>
<dbReference type="Gene3D" id="3.30.300.20">
    <property type="match status" value="1"/>
</dbReference>
<dbReference type="InterPro" id="IPR001374">
    <property type="entry name" value="R3H_dom"/>
</dbReference>
<dbReference type="AlphaFoldDB" id="A0A7J5B189"/>
<dbReference type="InterPro" id="IPR039247">
    <property type="entry name" value="KhpB"/>
</dbReference>
<comment type="caution">
    <text evidence="3">The sequence shown here is derived from an EMBL/GenBank/DDBJ whole genome shotgun (WGS) entry which is preliminary data.</text>
</comment>
<keyword evidence="4" id="KW-1185">Reference proteome</keyword>
<evidence type="ECO:0000256" key="1">
    <source>
        <dbReference type="SAM" id="MobiDB-lite"/>
    </source>
</evidence>
<reference evidence="3 4" key="1">
    <citation type="submission" date="2019-09" db="EMBL/GenBank/DDBJ databases">
        <title>Phylogeny of genus Pseudoclavibacter and closely related genus.</title>
        <authorList>
            <person name="Li Y."/>
        </authorList>
    </citation>
    <scope>NUCLEOTIDE SEQUENCE [LARGE SCALE GENOMIC DNA]</scope>
    <source>
        <strain evidence="3 4">THG-MD12</strain>
    </source>
</reference>
<dbReference type="GO" id="GO:0003677">
    <property type="term" value="F:DNA binding"/>
    <property type="evidence" value="ECO:0007669"/>
    <property type="project" value="UniProtKB-KW"/>
</dbReference>
<evidence type="ECO:0000313" key="3">
    <source>
        <dbReference type="EMBL" id="KAB1637698.1"/>
    </source>
</evidence>
<dbReference type="RefSeq" id="WP_104254424.1">
    <property type="nucleotide sequence ID" value="NZ_CANKVH010000013.1"/>
</dbReference>
<feature type="domain" description="R3H" evidence="2">
    <location>
        <begin position="102"/>
        <end position="167"/>
    </location>
</feature>
<name>A0A7J5B189_9MICO</name>
<dbReference type="SMART" id="SM00393">
    <property type="entry name" value="R3H"/>
    <property type="match status" value="1"/>
</dbReference>
<dbReference type="OrthoDB" id="9794483at2"/>
<feature type="region of interest" description="Disordered" evidence="1">
    <location>
        <begin position="1"/>
        <end position="20"/>
    </location>
</feature>